<name>A0ABU7E6P0_9TELE</name>
<evidence type="ECO:0000256" key="1">
    <source>
        <dbReference type="SAM" id="MobiDB-lite"/>
    </source>
</evidence>
<accession>A0ABU7E6P0</accession>
<proteinExistence type="predicted"/>
<comment type="caution">
    <text evidence="2">The sequence shown here is derived from an EMBL/GenBank/DDBJ whole genome shotgun (WGS) entry which is preliminary data.</text>
</comment>
<dbReference type="EMBL" id="JAHUTJ010049306">
    <property type="protein sequence ID" value="MED6282875.1"/>
    <property type="molecule type" value="Genomic_DNA"/>
</dbReference>
<evidence type="ECO:0000313" key="3">
    <source>
        <dbReference type="Proteomes" id="UP001352852"/>
    </source>
</evidence>
<dbReference type="Proteomes" id="UP001352852">
    <property type="component" value="Unassembled WGS sequence"/>
</dbReference>
<organism evidence="2 3">
    <name type="scientific">Characodon lateralis</name>
    <dbReference type="NCBI Taxonomy" id="208331"/>
    <lineage>
        <taxon>Eukaryota</taxon>
        <taxon>Metazoa</taxon>
        <taxon>Chordata</taxon>
        <taxon>Craniata</taxon>
        <taxon>Vertebrata</taxon>
        <taxon>Euteleostomi</taxon>
        <taxon>Actinopterygii</taxon>
        <taxon>Neopterygii</taxon>
        <taxon>Teleostei</taxon>
        <taxon>Neoteleostei</taxon>
        <taxon>Acanthomorphata</taxon>
        <taxon>Ovalentaria</taxon>
        <taxon>Atherinomorphae</taxon>
        <taxon>Cyprinodontiformes</taxon>
        <taxon>Goodeidae</taxon>
        <taxon>Characodon</taxon>
    </lineage>
</organism>
<sequence length="89" mass="10167">MQKDSGLGFPPRTFWLQGNSAENSAACLYFWMRALFSSLPESMGELHPRCSKKTSDLQEMQKRSGMTSLHEHLRRKHLGVEVSEEEPAQ</sequence>
<keyword evidence="3" id="KW-1185">Reference proteome</keyword>
<reference evidence="2 3" key="1">
    <citation type="submission" date="2021-06" db="EMBL/GenBank/DDBJ databases">
        <authorList>
            <person name="Palmer J.M."/>
        </authorList>
    </citation>
    <scope>NUCLEOTIDE SEQUENCE [LARGE SCALE GENOMIC DNA]</scope>
    <source>
        <strain evidence="2 3">CL_MEX2019</strain>
        <tissue evidence="2">Muscle</tissue>
    </source>
</reference>
<protein>
    <submittedName>
        <fullName evidence="2">Uncharacterized protein</fullName>
    </submittedName>
</protein>
<evidence type="ECO:0000313" key="2">
    <source>
        <dbReference type="EMBL" id="MED6282875.1"/>
    </source>
</evidence>
<gene>
    <name evidence="2" type="ORF">CHARACLAT_002898</name>
</gene>
<feature type="region of interest" description="Disordered" evidence="1">
    <location>
        <begin position="63"/>
        <end position="89"/>
    </location>
</feature>